<gene>
    <name evidence="4" type="ORF">GCM10007377_02810</name>
</gene>
<feature type="domain" description="YdbS-like PH" evidence="3">
    <location>
        <begin position="129"/>
        <end position="204"/>
    </location>
</feature>
<dbReference type="AlphaFoldDB" id="A0A8J3AEF1"/>
<keyword evidence="2" id="KW-0812">Transmembrane</keyword>
<evidence type="ECO:0000256" key="1">
    <source>
        <dbReference type="SAM" id="MobiDB-lite"/>
    </source>
</evidence>
<proteinExistence type="predicted"/>
<feature type="region of interest" description="Disordered" evidence="1">
    <location>
        <begin position="1"/>
        <end position="20"/>
    </location>
</feature>
<dbReference type="PANTHER" id="PTHR34473:SF2">
    <property type="entry name" value="UPF0699 TRANSMEMBRANE PROTEIN YDBT"/>
    <property type="match status" value="1"/>
</dbReference>
<evidence type="ECO:0000313" key="5">
    <source>
        <dbReference type="Proteomes" id="UP000619536"/>
    </source>
</evidence>
<evidence type="ECO:0000256" key="2">
    <source>
        <dbReference type="SAM" id="Phobius"/>
    </source>
</evidence>
<keyword evidence="2" id="KW-1133">Transmembrane helix</keyword>
<reference evidence="4" key="2">
    <citation type="submission" date="2020-09" db="EMBL/GenBank/DDBJ databases">
        <authorList>
            <person name="Sun Q."/>
            <person name="Sedlacek I."/>
        </authorList>
    </citation>
    <scope>NUCLEOTIDE SEQUENCE</scope>
    <source>
        <strain evidence="4">CCM 8606</strain>
    </source>
</reference>
<feature type="transmembrane region" description="Helical" evidence="2">
    <location>
        <begin position="102"/>
        <end position="123"/>
    </location>
</feature>
<dbReference type="Proteomes" id="UP000619536">
    <property type="component" value="Unassembled WGS sequence"/>
</dbReference>
<dbReference type="EMBL" id="BMDH01000001">
    <property type="protein sequence ID" value="GGI12808.1"/>
    <property type="molecule type" value="Genomic_DNA"/>
</dbReference>
<dbReference type="Pfam" id="PF03703">
    <property type="entry name" value="bPH_2"/>
    <property type="match status" value="1"/>
</dbReference>
<feature type="transmembrane region" description="Helical" evidence="2">
    <location>
        <begin position="76"/>
        <end position="96"/>
    </location>
</feature>
<name>A0A8J3AEF1_9BIFI</name>
<accession>A0A8J3AEF1</accession>
<dbReference type="PANTHER" id="PTHR34473">
    <property type="entry name" value="UPF0699 TRANSMEMBRANE PROTEIN YDBS"/>
    <property type="match status" value="1"/>
</dbReference>
<keyword evidence="5" id="KW-1185">Reference proteome</keyword>
<protein>
    <recommendedName>
        <fullName evidence="3">YdbS-like PH domain-containing protein</fullName>
    </recommendedName>
</protein>
<feature type="compositionally biased region" description="Polar residues" evidence="1">
    <location>
        <begin position="1"/>
        <end position="15"/>
    </location>
</feature>
<evidence type="ECO:0000259" key="3">
    <source>
        <dbReference type="Pfam" id="PF03703"/>
    </source>
</evidence>
<reference evidence="4" key="1">
    <citation type="journal article" date="2014" name="Int. J. Syst. Evol. Microbiol.">
        <title>Complete genome sequence of Corynebacterium casei LMG S-19264T (=DSM 44701T), isolated from a smear-ripened cheese.</title>
        <authorList>
            <consortium name="US DOE Joint Genome Institute (JGI-PGF)"/>
            <person name="Walter F."/>
            <person name="Albersmeier A."/>
            <person name="Kalinowski J."/>
            <person name="Ruckert C."/>
        </authorList>
    </citation>
    <scope>NUCLEOTIDE SEQUENCE</scope>
    <source>
        <strain evidence="4">CCM 8606</strain>
    </source>
</reference>
<keyword evidence="2" id="KW-0472">Membrane</keyword>
<organism evidence="4 5">
    <name type="scientific">Galliscardovia ingluviei</name>
    <dbReference type="NCBI Taxonomy" id="1769422"/>
    <lineage>
        <taxon>Bacteria</taxon>
        <taxon>Bacillati</taxon>
        <taxon>Actinomycetota</taxon>
        <taxon>Actinomycetes</taxon>
        <taxon>Bifidobacteriales</taxon>
        <taxon>Bifidobacteriaceae</taxon>
        <taxon>Galliscardovia</taxon>
    </lineage>
</organism>
<sequence>MSSSTPHLFPQSEASATEHTDANTEYEKIRDITEHSAAPGTPTHAQEQVIAATPIDRVMWRPLPYEICRVWRMRLWIGYALALIVLGVICGVLWYQHWLLPWGIIPVCVVAVLLLIGAITVPFRVRWRYSFTAYAIDEHNIWMRDGWFIRETQIVPFNRVQHLSTSQGPLLRRQHLREVSVRTAMGVHTIPALQETQANQVVDTVNEKVLRSREEL</sequence>
<evidence type="ECO:0000313" key="4">
    <source>
        <dbReference type="EMBL" id="GGI12808.1"/>
    </source>
</evidence>
<dbReference type="InterPro" id="IPR005182">
    <property type="entry name" value="YdbS-like_PH"/>
</dbReference>
<dbReference type="RefSeq" id="WP_188354463.1">
    <property type="nucleotide sequence ID" value="NZ_BMDH01000001.1"/>
</dbReference>
<comment type="caution">
    <text evidence="4">The sequence shown here is derived from an EMBL/GenBank/DDBJ whole genome shotgun (WGS) entry which is preliminary data.</text>
</comment>